<dbReference type="InterPro" id="IPR027417">
    <property type="entry name" value="P-loop_NTPase"/>
</dbReference>
<evidence type="ECO:0000313" key="5">
    <source>
        <dbReference type="Proteomes" id="UP000799640"/>
    </source>
</evidence>
<evidence type="ECO:0000313" key="4">
    <source>
        <dbReference type="EMBL" id="KAF2403282.1"/>
    </source>
</evidence>
<dbReference type="PANTHER" id="PTHR10039">
    <property type="entry name" value="AMELOGENIN"/>
    <property type="match status" value="1"/>
</dbReference>
<protein>
    <recommendedName>
        <fullName evidence="3">NACHT domain-containing protein</fullName>
    </recommendedName>
</protein>
<feature type="repeat" description="WD" evidence="2">
    <location>
        <begin position="609"/>
        <end position="634"/>
    </location>
</feature>
<dbReference type="OrthoDB" id="674604at2759"/>
<dbReference type="InterPro" id="IPR011047">
    <property type="entry name" value="Quinoprotein_ADH-like_sf"/>
</dbReference>
<gene>
    <name evidence="4" type="ORF">EJ06DRAFT_472620</name>
</gene>
<reference evidence="4" key="1">
    <citation type="journal article" date="2020" name="Stud. Mycol.">
        <title>101 Dothideomycetes genomes: a test case for predicting lifestyles and emergence of pathogens.</title>
        <authorList>
            <person name="Haridas S."/>
            <person name="Albert R."/>
            <person name="Binder M."/>
            <person name="Bloem J."/>
            <person name="Labutti K."/>
            <person name="Salamov A."/>
            <person name="Andreopoulos B."/>
            <person name="Baker S."/>
            <person name="Barry K."/>
            <person name="Bills G."/>
            <person name="Bluhm B."/>
            <person name="Cannon C."/>
            <person name="Castanera R."/>
            <person name="Culley D."/>
            <person name="Daum C."/>
            <person name="Ezra D."/>
            <person name="Gonzalez J."/>
            <person name="Henrissat B."/>
            <person name="Kuo A."/>
            <person name="Liang C."/>
            <person name="Lipzen A."/>
            <person name="Lutzoni F."/>
            <person name="Magnuson J."/>
            <person name="Mondo S."/>
            <person name="Nolan M."/>
            <person name="Ohm R."/>
            <person name="Pangilinan J."/>
            <person name="Park H.-J."/>
            <person name="Ramirez L."/>
            <person name="Alfaro M."/>
            <person name="Sun H."/>
            <person name="Tritt A."/>
            <person name="Yoshinaga Y."/>
            <person name="Zwiers L.-H."/>
            <person name="Turgeon B."/>
            <person name="Goodwin S."/>
            <person name="Spatafora J."/>
            <person name="Crous P."/>
            <person name="Grigoriev I."/>
        </authorList>
    </citation>
    <scope>NUCLEOTIDE SEQUENCE</scope>
    <source>
        <strain evidence="4">CBS 262.69</strain>
    </source>
</reference>
<organism evidence="4 5">
    <name type="scientific">Trichodelitschia bisporula</name>
    <dbReference type="NCBI Taxonomy" id="703511"/>
    <lineage>
        <taxon>Eukaryota</taxon>
        <taxon>Fungi</taxon>
        <taxon>Dikarya</taxon>
        <taxon>Ascomycota</taxon>
        <taxon>Pezizomycotina</taxon>
        <taxon>Dothideomycetes</taxon>
        <taxon>Dothideomycetes incertae sedis</taxon>
        <taxon>Phaeotrichales</taxon>
        <taxon>Phaeotrichaceae</taxon>
        <taxon>Trichodelitschia</taxon>
    </lineage>
</organism>
<dbReference type="Gene3D" id="3.40.50.300">
    <property type="entry name" value="P-loop containing nucleotide triphosphate hydrolases"/>
    <property type="match status" value="1"/>
</dbReference>
<name>A0A6G1I4T1_9PEZI</name>
<dbReference type="PROSITE" id="PS50294">
    <property type="entry name" value="WD_REPEATS_REGION"/>
    <property type="match status" value="1"/>
</dbReference>
<dbReference type="PROSITE" id="PS50837">
    <property type="entry name" value="NACHT"/>
    <property type="match status" value="1"/>
</dbReference>
<dbReference type="PROSITE" id="PS50082">
    <property type="entry name" value="WD_REPEATS_2"/>
    <property type="match status" value="1"/>
</dbReference>
<evidence type="ECO:0000256" key="1">
    <source>
        <dbReference type="ARBA" id="ARBA00022737"/>
    </source>
</evidence>
<accession>A0A6G1I4T1</accession>
<feature type="non-terminal residue" evidence="4">
    <location>
        <position position="634"/>
    </location>
</feature>
<dbReference type="InterPro" id="IPR001680">
    <property type="entry name" value="WD40_rpt"/>
</dbReference>
<keyword evidence="5" id="KW-1185">Reference proteome</keyword>
<dbReference type="AlphaFoldDB" id="A0A6G1I4T1"/>
<dbReference type="Pfam" id="PF00400">
    <property type="entry name" value="WD40"/>
    <property type="match status" value="1"/>
</dbReference>
<feature type="domain" description="NACHT" evidence="3">
    <location>
        <begin position="57"/>
        <end position="206"/>
    </location>
</feature>
<evidence type="ECO:0000256" key="2">
    <source>
        <dbReference type="PROSITE-ProRule" id="PRU00221"/>
    </source>
</evidence>
<dbReference type="EMBL" id="ML996690">
    <property type="protein sequence ID" value="KAF2403282.1"/>
    <property type="molecule type" value="Genomic_DNA"/>
</dbReference>
<dbReference type="InterPro" id="IPR056884">
    <property type="entry name" value="NPHP3-like_N"/>
</dbReference>
<keyword evidence="1" id="KW-0677">Repeat</keyword>
<keyword evidence="2" id="KW-0853">WD repeat</keyword>
<dbReference type="SUPFAM" id="SSF50998">
    <property type="entry name" value="Quinoprotein alcohol dehydrogenase-like"/>
    <property type="match status" value="1"/>
</dbReference>
<dbReference type="SUPFAM" id="SSF52540">
    <property type="entry name" value="P-loop containing nucleoside triphosphate hydrolases"/>
    <property type="match status" value="1"/>
</dbReference>
<dbReference type="InterPro" id="IPR015943">
    <property type="entry name" value="WD40/YVTN_repeat-like_dom_sf"/>
</dbReference>
<dbReference type="Gene3D" id="2.130.10.10">
    <property type="entry name" value="YVTN repeat-like/Quinoprotein amine dehydrogenase"/>
    <property type="match status" value="1"/>
</dbReference>
<evidence type="ECO:0000259" key="3">
    <source>
        <dbReference type="PROSITE" id="PS50837"/>
    </source>
</evidence>
<dbReference type="Pfam" id="PF24883">
    <property type="entry name" value="NPHP3_N"/>
    <property type="match status" value="1"/>
</dbReference>
<dbReference type="Proteomes" id="UP000799640">
    <property type="component" value="Unassembled WGS sequence"/>
</dbReference>
<dbReference type="PANTHER" id="PTHR10039:SF14">
    <property type="entry name" value="NACHT DOMAIN-CONTAINING PROTEIN"/>
    <property type="match status" value="1"/>
</dbReference>
<dbReference type="InterPro" id="IPR007111">
    <property type="entry name" value="NACHT_NTPase"/>
</dbReference>
<proteinExistence type="predicted"/>
<sequence length="634" mass="71719">MQQSVQALSDNAGLSTLPYAAGAAYPSGEDEHEPLCLLNTREDVLNHISNWAAIGKRILWLHGPAGMGKSTIARTAARRFLKQGRLGATFFFKRGAGDRSNASRFFTTIAFQLSAKLPTVKRLLAKAIKDDPSIIGKPKAEQFERLILEPLSAMNSLSLQALPLIIVIDALDECDNQDDVKRLLQLLEQCTSTDATRLQILITSRPELPVDLGFRAMSKELHHDVSLYEIQENTIRADIATFYKHQLPKIAEEHKKAYGIELPPNWPGAESLEDLLNMSTPLFIFAATVCLFLADTDADLEAGLAAILKEKHQISRLAQTYLPILRWPLSRPRTNLSDHEKRLRIKQFREAVGPIILLASPLSTSALAKLLGIREHDVVRRLNPLRSVLNIPRNNDDPVTLLHLSFREFLLDEALAEEFLVDEQETHMDLARMCLEHMRKSGHLRKDICKVQAPGTLREDIDAQTINNALPADVQYSCRYWVHHLSLCPDLSLYRGQVLSFLKGYFLYWLEAMSLMGRMLETVSALDSLWLLFSNDEVDELENFLLDAKRFLLQNVWMIGQAPLQTYISALIFAPERSIVREQFRMEIPCWIRLPPKMQDSWDALLQTLEGHENWVNAVAFSPDGKQLASASYD</sequence>